<proteinExistence type="predicted"/>
<evidence type="ECO:0000256" key="1">
    <source>
        <dbReference type="SAM" id="MobiDB-lite"/>
    </source>
</evidence>
<dbReference type="RefSeq" id="XP_010835698.1">
    <property type="nucleotide sequence ID" value="XM_010837396.1"/>
</dbReference>
<protein>
    <submittedName>
        <fullName evidence="3">Uncharacterized protein LOC104986707</fullName>
    </submittedName>
</protein>
<name>A0A6P3GWJ2_BISBB</name>
<accession>A0A6P3GWJ2</accession>
<evidence type="ECO:0000313" key="3">
    <source>
        <dbReference type="RefSeq" id="XP_010835698.1"/>
    </source>
</evidence>
<dbReference type="Proteomes" id="UP000515208">
    <property type="component" value="Unplaced"/>
</dbReference>
<feature type="region of interest" description="Disordered" evidence="1">
    <location>
        <begin position="62"/>
        <end position="167"/>
    </location>
</feature>
<gene>
    <name evidence="3" type="primary">LOC104986707</name>
</gene>
<keyword evidence="2" id="KW-1185">Reference proteome</keyword>
<feature type="compositionally biased region" description="Polar residues" evidence="1">
    <location>
        <begin position="101"/>
        <end position="110"/>
    </location>
</feature>
<dbReference type="AlphaFoldDB" id="A0A6P3GWJ2"/>
<dbReference type="KEGG" id="bbis:104986707"/>
<reference evidence="3" key="1">
    <citation type="submission" date="2025-08" db="UniProtKB">
        <authorList>
            <consortium name="RefSeq"/>
        </authorList>
    </citation>
    <scope>IDENTIFICATION</scope>
    <source>
        <tissue evidence="3">Blood</tissue>
    </source>
</reference>
<evidence type="ECO:0000313" key="2">
    <source>
        <dbReference type="Proteomes" id="UP000515208"/>
    </source>
</evidence>
<feature type="compositionally biased region" description="Basic and acidic residues" evidence="1">
    <location>
        <begin position="68"/>
        <end position="80"/>
    </location>
</feature>
<organism evidence="2 3">
    <name type="scientific">Bison bison bison</name>
    <name type="common">North American plains bison</name>
    <dbReference type="NCBI Taxonomy" id="43346"/>
    <lineage>
        <taxon>Eukaryota</taxon>
        <taxon>Metazoa</taxon>
        <taxon>Chordata</taxon>
        <taxon>Craniata</taxon>
        <taxon>Vertebrata</taxon>
        <taxon>Euteleostomi</taxon>
        <taxon>Mammalia</taxon>
        <taxon>Eutheria</taxon>
        <taxon>Laurasiatheria</taxon>
        <taxon>Artiodactyla</taxon>
        <taxon>Ruminantia</taxon>
        <taxon>Pecora</taxon>
        <taxon>Bovidae</taxon>
        <taxon>Bovinae</taxon>
        <taxon>Bison</taxon>
    </lineage>
</organism>
<sequence length="240" mass="26592">MCLRETLELQVTGDQGRRIHPVWRATASAIPSRTNVPAWGLTPEPYLILWPFLASWSVPPMSPAGARPNEESECRSEREPGIPSGGTPPPSSRGSFAPARQSHQSGSSTGWRGWSLAGASRNVAETSTQETKHHTQSLSNKITDKRTSLKSQQDPSEAHGKTGAPQLPFSSRVEYWRARGAGRMCLRETLELQVAGNQGRRIHPVWRAHCLSHSLQDKCEFLHKGRLKPEAQSLRCWAPH</sequence>
<dbReference type="GeneID" id="104986707"/>